<dbReference type="Gene3D" id="3.40.50.300">
    <property type="entry name" value="P-loop containing nucleotide triphosphate hydrolases"/>
    <property type="match status" value="1"/>
</dbReference>
<dbReference type="EMBL" id="CP006272">
    <property type="protein sequence ID" value="AGZ46661.1"/>
    <property type="molecule type" value="Genomic_DNA"/>
</dbReference>
<dbReference type="Pfam" id="PF13671">
    <property type="entry name" value="AAA_33"/>
    <property type="match status" value="1"/>
</dbReference>
<protein>
    <recommendedName>
        <fullName evidence="3">ATP-binding protein</fullName>
    </recommendedName>
</protein>
<dbReference type="AlphaFoldDB" id="U5WFG8"/>
<sequence>MADSRLIMVCGLPGAGKTTLSRELAAELGAVRFCPDEWLVDLGIDLFDIAARDRLERKLWQLTQDLLRGGLTVILEYGFWGRAEREEKRLFARELGVAVELRFLDVPLDELGRRVEARNQAGGAGAVPLTRAMIEEFLPLFEAPDAAELGLYDQPSR</sequence>
<keyword evidence="2" id="KW-1185">Reference proteome</keyword>
<evidence type="ECO:0000313" key="2">
    <source>
        <dbReference type="Proteomes" id="UP000017746"/>
    </source>
</evidence>
<dbReference type="PATRIC" id="fig|1246995.3.peg.8506"/>
<name>U5WFG8_9ACTN</name>
<dbReference type="HOGENOM" id="CLU_105030_2_0_11"/>
<dbReference type="SUPFAM" id="SSF52540">
    <property type="entry name" value="P-loop containing nucleoside triphosphate hydrolases"/>
    <property type="match status" value="1"/>
</dbReference>
<dbReference type="RefSeq" id="WP_023562992.1">
    <property type="nucleotide sequence ID" value="NC_022657.1"/>
</dbReference>
<reference evidence="1 2" key="1">
    <citation type="journal article" date="2014" name="J. Biotechnol.">
        <title>Complete genome sequence of the actinobacterium Actinoplanes friuliensis HAG 010964, producer of the lipopeptide antibiotic friulimycin.</title>
        <authorList>
            <person name="Ruckert C."/>
            <person name="Szczepanowski R."/>
            <person name="Albersmeier A."/>
            <person name="Goesmann A."/>
            <person name="Fischer N."/>
            <person name="Steinkamper A."/>
            <person name="Puhler A."/>
            <person name="Biener R."/>
            <person name="Schwartz D."/>
            <person name="Kalinowski J."/>
        </authorList>
    </citation>
    <scope>NUCLEOTIDE SEQUENCE [LARGE SCALE GENOMIC DNA]</scope>
    <source>
        <strain evidence="1 2">DSM 7358</strain>
    </source>
</reference>
<evidence type="ECO:0000313" key="1">
    <source>
        <dbReference type="EMBL" id="AGZ46661.1"/>
    </source>
</evidence>
<gene>
    <name evidence="1" type="ORF">AFR_42035</name>
</gene>
<accession>U5WFG8</accession>
<organism evidence="1 2">
    <name type="scientific">Actinoplanes friuliensis DSM 7358</name>
    <dbReference type="NCBI Taxonomy" id="1246995"/>
    <lineage>
        <taxon>Bacteria</taxon>
        <taxon>Bacillati</taxon>
        <taxon>Actinomycetota</taxon>
        <taxon>Actinomycetes</taxon>
        <taxon>Micromonosporales</taxon>
        <taxon>Micromonosporaceae</taxon>
        <taxon>Actinoplanes</taxon>
    </lineage>
</organism>
<proteinExistence type="predicted"/>
<dbReference type="KEGG" id="afs:AFR_42035"/>
<dbReference type="eggNOG" id="COG0645">
    <property type="taxonomic scope" value="Bacteria"/>
</dbReference>
<dbReference type="Proteomes" id="UP000017746">
    <property type="component" value="Chromosome"/>
</dbReference>
<evidence type="ECO:0008006" key="3">
    <source>
        <dbReference type="Google" id="ProtNLM"/>
    </source>
</evidence>
<dbReference type="OrthoDB" id="2639622at2"/>
<dbReference type="InterPro" id="IPR027417">
    <property type="entry name" value="P-loop_NTPase"/>
</dbReference>